<reference evidence="9 10" key="1">
    <citation type="journal article" date="2019" name="Nat. Med.">
        <title>A library of human gut bacterial isolates paired with longitudinal multiomics data enables mechanistic microbiome research.</title>
        <authorList>
            <person name="Poyet M."/>
            <person name="Groussin M."/>
            <person name="Gibbons S.M."/>
            <person name="Avila-Pacheco J."/>
            <person name="Jiang X."/>
            <person name="Kearney S.M."/>
            <person name="Perrotta A.R."/>
            <person name="Berdy B."/>
            <person name="Zhao S."/>
            <person name="Lieberman T.D."/>
            <person name="Swanson P.K."/>
            <person name="Smith M."/>
            <person name="Roesemann S."/>
            <person name="Alexander J.E."/>
            <person name="Rich S.A."/>
            <person name="Livny J."/>
            <person name="Vlamakis H."/>
            <person name="Clish C."/>
            <person name="Bullock K."/>
            <person name="Deik A."/>
            <person name="Scott J."/>
            <person name="Pierce K.A."/>
            <person name="Xavier R.J."/>
            <person name="Alm E.J."/>
        </authorList>
    </citation>
    <scope>NUCLEOTIDE SEQUENCE [LARGE SCALE GENOMIC DNA]</scope>
    <source>
        <strain evidence="9 10">BIOML-A5</strain>
    </source>
</reference>
<dbReference type="SUPFAM" id="SSF52540">
    <property type="entry name" value="P-loop containing nucleoside triphosphate hydrolases"/>
    <property type="match status" value="1"/>
</dbReference>
<protein>
    <submittedName>
        <fullName evidence="9">TraM recognition domain-containing protein</fullName>
    </submittedName>
    <submittedName>
        <fullName evidence="8">Type IV secretory system conjugative DNA transfer family protein</fullName>
    </submittedName>
</protein>
<organism evidence="9 10">
    <name type="scientific">Flavonifractor plautii</name>
    <name type="common">Fusobacterium plautii</name>
    <dbReference type="NCBI Taxonomy" id="292800"/>
    <lineage>
        <taxon>Bacteria</taxon>
        <taxon>Bacillati</taxon>
        <taxon>Bacillota</taxon>
        <taxon>Clostridia</taxon>
        <taxon>Eubacteriales</taxon>
        <taxon>Oscillospiraceae</taxon>
        <taxon>Flavonifractor</taxon>
    </lineage>
</organism>
<evidence type="ECO:0000313" key="10">
    <source>
        <dbReference type="Proteomes" id="UP000429811"/>
    </source>
</evidence>
<keyword evidence="3" id="KW-1003">Cell membrane</keyword>
<dbReference type="PANTHER" id="PTHR37937">
    <property type="entry name" value="CONJUGATIVE TRANSFER: DNA TRANSPORT"/>
    <property type="match status" value="1"/>
</dbReference>
<dbReference type="CDD" id="cd01127">
    <property type="entry name" value="TrwB_TraG_TraD_VirD4"/>
    <property type="match status" value="1"/>
</dbReference>
<evidence type="ECO:0000256" key="1">
    <source>
        <dbReference type="ARBA" id="ARBA00004651"/>
    </source>
</evidence>
<dbReference type="InterPro" id="IPR027417">
    <property type="entry name" value="P-loop_NTPase"/>
</dbReference>
<comment type="subcellular location">
    <subcellularLocation>
        <location evidence="1">Cell membrane</location>
        <topology evidence="1">Multi-pass membrane protein</topology>
    </subcellularLocation>
</comment>
<evidence type="ECO:0000256" key="3">
    <source>
        <dbReference type="ARBA" id="ARBA00022475"/>
    </source>
</evidence>
<reference evidence="8" key="2">
    <citation type="submission" date="2023-01" db="EMBL/GenBank/DDBJ databases">
        <title>Human gut microbiome strain richness.</title>
        <authorList>
            <person name="Chen-Liaw A."/>
        </authorList>
    </citation>
    <scope>NUCLEOTIDE SEQUENCE</scope>
    <source>
        <strain evidence="8">1001287st1_F4_1001285I_161205</strain>
    </source>
</reference>
<dbReference type="Proteomes" id="UP001211173">
    <property type="component" value="Unassembled WGS sequence"/>
</dbReference>
<evidence type="ECO:0000256" key="2">
    <source>
        <dbReference type="ARBA" id="ARBA00008806"/>
    </source>
</evidence>
<gene>
    <name evidence="9" type="ORF">GKE90_17195</name>
    <name evidence="8" type="ORF">PNE06_18655</name>
</gene>
<comment type="similarity">
    <text evidence="2">Belongs to the VirD4/TraG family.</text>
</comment>
<dbReference type="Gene3D" id="3.40.50.300">
    <property type="entry name" value="P-loop containing nucleotide triphosphate hydrolases"/>
    <property type="match status" value="1"/>
</dbReference>
<accession>A0A6I2RMQ7</accession>
<feature type="transmembrane region" description="Helical" evidence="7">
    <location>
        <begin position="12"/>
        <end position="32"/>
    </location>
</feature>
<evidence type="ECO:0000313" key="9">
    <source>
        <dbReference type="EMBL" id="MSB50407.1"/>
    </source>
</evidence>
<dbReference type="RefSeq" id="WP_173017553.1">
    <property type="nucleotide sequence ID" value="NZ_JADMVC010000014.1"/>
</dbReference>
<comment type="caution">
    <text evidence="9">The sequence shown here is derived from an EMBL/GenBank/DDBJ whole genome shotgun (WGS) entry which is preliminary data.</text>
</comment>
<dbReference type="GO" id="GO:0005886">
    <property type="term" value="C:plasma membrane"/>
    <property type="evidence" value="ECO:0007669"/>
    <property type="project" value="UniProtKB-SubCell"/>
</dbReference>
<dbReference type="NCBIfam" id="NF045973">
    <property type="entry name" value="conju_CD1115"/>
    <property type="match status" value="1"/>
</dbReference>
<keyword evidence="4 7" id="KW-0812">Transmembrane</keyword>
<dbReference type="PANTHER" id="PTHR37937:SF1">
    <property type="entry name" value="CONJUGATIVE TRANSFER: DNA TRANSPORT"/>
    <property type="match status" value="1"/>
</dbReference>
<keyword evidence="6 7" id="KW-0472">Membrane</keyword>
<dbReference type="InterPro" id="IPR003688">
    <property type="entry name" value="TraG/VirD4"/>
</dbReference>
<keyword evidence="5 7" id="KW-1133">Transmembrane helix</keyword>
<dbReference type="AlphaFoldDB" id="A0A6I2RMQ7"/>
<evidence type="ECO:0000256" key="5">
    <source>
        <dbReference type="ARBA" id="ARBA00022989"/>
    </source>
</evidence>
<evidence type="ECO:0000313" key="8">
    <source>
        <dbReference type="EMBL" id="MDB7935109.1"/>
    </source>
</evidence>
<dbReference type="InterPro" id="IPR051539">
    <property type="entry name" value="T4SS-coupling_protein"/>
</dbReference>
<dbReference type="Pfam" id="PF02534">
    <property type="entry name" value="T4SS-DNA_transf"/>
    <property type="match status" value="1"/>
</dbReference>
<dbReference type="Proteomes" id="UP000429811">
    <property type="component" value="Unassembled WGS sequence"/>
</dbReference>
<evidence type="ECO:0000256" key="7">
    <source>
        <dbReference type="SAM" id="Phobius"/>
    </source>
</evidence>
<dbReference type="EMBL" id="JAQLWV010000036">
    <property type="protein sequence ID" value="MDB7935109.1"/>
    <property type="molecule type" value="Genomic_DNA"/>
</dbReference>
<proteinExistence type="inferred from homology"/>
<evidence type="ECO:0000256" key="6">
    <source>
        <dbReference type="ARBA" id="ARBA00023136"/>
    </source>
</evidence>
<evidence type="ECO:0000256" key="4">
    <source>
        <dbReference type="ARBA" id="ARBA00022692"/>
    </source>
</evidence>
<name>A0A6I2RMQ7_FLAPL</name>
<dbReference type="EMBL" id="WKPO01000032">
    <property type="protein sequence ID" value="MSB50407.1"/>
    <property type="molecule type" value="Genomic_DNA"/>
</dbReference>
<sequence>MRQDKFSKAHLILYACGIIPVVWLALLLAPYMGGGLAGLVRYGGAALDHPFHIVWCEGSLKTVLIFLLCYALGIGVYLSTDRNYRRREEHGSARWGDPKGINRKYADKELTANKILTQNVAIGLDGRRHRRNLNVLVVGGSGAGKTRFYAKPNIMNANTSLIVLDCKGEILRDTGGLLEANGYDIKVLDLNNMEKSHCYNPFAYLRSDNDIQRLVTNLFKNTTPKGAQSQDPFWDQAAQMLLLALVFYLHYEAPPEERNFSMVMEMIRAGEVREDDDTYQSPLDELFDRLEMRDPEHIALKYYRNYRSGSGKTLKSIQITLVSRLEKFNLESLAGMTQTDEMELWSLGEKKTAIFAVIPDNDSSFNFIVGLLYTQLFQQLYYQADVVHGGRLPVHVHFVMDEFANVALPDEFDKLLATMRSREISVSIIIQNLAQLKALFEKQWESLVGNCDEFLYMGGNEQSTHEYVSKLLGKETIDTNTYGQSKGRSGSYSTNWQLTGRELLMPDEVRMLDNQYALLFIRGERPVRDLKYDILKHPNIKLTTDGGAEPYRHGEDVHSIVSIRFDKELLKQAAEKDGQDAPKHRFILLTEEELEQKFIELEEQENAEQQKGK</sequence>